<dbReference type="RefSeq" id="WP_110377131.1">
    <property type="nucleotide sequence ID" value="NZ_CAKNFM010000006.1"/>
</dbReference>
<proteinExistence type="predicted"/>
<comment type="caution">
    <text evidence="1">The sequence shown here is derived from an EMBL/GenBank/DDBJ whole genome shotgun (WGS) entry which is preliminary data.</text>
</comment>
<dbReference type="AlphaFoldDB" id="A0A2V3TZV0"/>
<dbReference type="EMBL" id="QJJK01000011">
    <property type="protein sequence ID" value="PXW54677.1"/>
    <property type="molecule type" value="Genomic_DNA"/>
</dbReference>
<name>A0A2V3TZV0_9HYPH</name>
<keyword evidence="2" id="KW-1185">Reference proteome</keyword>
<accession>A0A2V3TZV0</accession>
<protein>
    <submittedName>
        <fullName evidence="1">Uncharacterized protein</fullName>
    </submittedName>
</protein>
<reference evidence="1 2" key="1">
    <citation type="submission" date="2018-05" db="EMBL/GenBank/DDBJ databases">
        <title>Genomic Encyclopedia of Type Strains, Phase IV (KMG-IV): sequencing the most valuable type-strain genomes for metagenomic binning, comparative biology and taxonomic classification.</title>
        <authorList>
            <person name="Goeker M."/>
        </authorList>
    </citation>
    <scope>NUCLEOTIDE SEQUENCE [LARGE SCALE GENOMIC DNA]</scope>
    <source>
        <strain evidence="1 2">DSM 6462</strain>
    </source>
</reference>
<evidence type="ECO:0000313" key="1">
    <source>
        <dbReference type="EMBL" id="PXW54677.1"/>
    </source>
</evidence>
<gene>
    <name evidence="1" type="ORF">C7450_111209</name>
</gene>
<evidence type="ECO:0000313" key="2">
    <source>
        <dbReference type="Proteomes" id="UP000248021"/>
    </source>
</evidence>
<sequence length="82" mass="9163">MVPDIHRVEADTDTISAVQARIRIHRAAIADLRAKGHSSELLDGVLRYLVAARDQHARQRWRALRPIGMSRTKADPQSPGES</sequence>
<organism evidence="1 2">
    <name type="scientific">Chelatococcus asaccharovorans</name>
    <dbReference type="NCBI Taxonomy" id="28210"/>
    <lineage>
        <taxon>Bacteria</taxon>
        <taxon>Pseudomonadati</taxon>
        <taxon>Pseudomonadota</taxon>
        <taxon>Alphaproteobacteria</taxon>
        <taxon>Hyphomicrobiales</taxon>
        <taxon>Chelatococcaceae</taxon>
        <taxon>Chelatococcus</taxon>
    </lineage>
</organism>
<dbReference type="Proteomes" id="UP000248021">
    <property type="component" value="Unassembled WGS sequence"/>
</dbReference>